<name>A0A1I0DYW6_9FIRM</name>
<protein>
    <recommendedName>
        <fullName evidence="4">DUF2680 domain-containing protein</fullName>
    </recommendedName>
</protein>
<dbReference type="Proteomes" id="UP000199568">
    <property type="component" value="Unassembled WGS sequence"/>
</dbReference>
<dbReference type="RefSeq" id="WP_090443733.1">
    <property type="nucleotide sequence ID" value="NZ_FOHU01000009.1"/>
</dbReference>
<evidence type="ECO:0000256" key="1">
    <source>
        <dbReference type="SAM" id="SignalP"/>
    </source>
</evidence>
<gene>
    <name evidence="2" type="ORF">SAMN05660297_02215</name>
</gene>
<evidence type="ECO:0008006" key="4">
    <source>
        <dbReference type="Google" id="ProtNLM"/>
    </source>
</evidence>
<keyword evidence="1" id="KW-0732">Signal</keyword>
<sequence length="118" mass="12842">MKKSLLVLTLSLTLVLIGSSLAFADTQPTGNGLQLYTAAGSTEELLELKLSKIDQMVADGRLTQTQGDDFALKLQERMNNCRSIGGNRDDNQRLAIGFGRTTEKGSFRGAGNRFGFNR</sequence>
<dbReference type="AlphaFoldDB" id="A0A1I0DYW6"/>
<organism evidence="2 3">
    <name type="scientific">Natronincola peptidivorans</name>
    <dbReference type="NCBI Taxonomy" id="426128"/>
    <lineage>
        <taxon>Bacteria</taxon>
        <taxon>Bacillati</taxon>
        <taxon>Bacillota</taxon>
        <taxon>Clostridia</taxon>
        <taxon>Peptostreptococcales</taxon>
        <taxon>Natronincolaceae</taxon>
        <taxon>Natronincola</taxon>
    </lineage>
</organism>
<dbReference type="EMBL" id="FOHU01000009">
    <property type="protein sequence ID" value="SET37760.1"/>
    <property type="molecule type" value="Genomic_DNA"/>
</dbReference>
<dbReference type="STRING" id="426128.SAMN05660297_02215"/>
<keyword evidence="3" id="KW-1185">Reference proteome</keyword>
<proteinExistence type="predicted"/>
<evidence type="ECO:0000313" key="3">
    <source>
        <dbReference type="Proteomes" id="UP000199568"/>
    </source>
</evidence>
<reference evidence="2 3" key="1">
    <citation type="submission" date="2016-10" db="EMBL/GenBank/DDBJ databases">
        <authorList>
            <person name="de Groot N.N."/>
        </authorList>
    </citation>
    <scope>NUCLEOTIDE SEQUENCE [LARGE SCALE GENOMIC DNA]</scope>
    <source>
        <strain evidence="2 3">DSM 18979</strain>
    </source>
</reference>
<feature type="chain" id="PRO_5011778160" description="DUF2680 domain-containing protein" evidence="1">
    <location>
        <begin position="25"/>
        <end position="118"/>
    </location>
</feature>
<feature type="signal peptide" evidence="1">
    <location>
        <begin position="1"/>
        <end position="24"/>
    </location>
</feature>
<evidence type="ECO:0000313" key="2">
    <source>
        <dbReference type="EMBL" id="SET37760.1"/>
    </source>
</evidence>
<accession>A0A1I0DYW6</accession>
<dbReference type="OrthoDB" id="1957752at2"/>